<dbReference type="KEGG" id="trz:GWP43_12275"/>
<feature type="transmembrane region" description="Helical" evidence="3">
    <location>
        <begin position="224"/>
        <end position="243"/>
    </location>
</feature>
<sequence>MAITRIKLLAIPIDILPDEDIEQTIMDMVDKGEPQHIVFITIWDLLRARRDAEYRAMLEQAALCLPLSRSLLKAAQFLKLPVPIRRDSFDMIIRILNIIDSHYKTLYILGGRAQNLLDAERNVHVTFPGIGIVGRFNGFYRKSMEPDIILSIVKAHPALLIAGNGIPGGVRWIYRNKAKLPASIFIHNNDIIDIFAKRKKRISDAAFRKGREFLPQLLRNPFKIFYVFRYLLFLLIVLFYRLFRT</sequence>
<dbReference type="GO" id="GO:0016758">
    <property type="term" value="F:hexosyltransferase activity"/>
    <property type="evidence" value="ECO:0007669"/>
    <property type="project" value="TreeGrafter"/>
</dbReference>
<keyword evidence="2 4" id="KW-0808">Transferase</keyword>
<keyword evidence="3" id="KW-1133">Transmembrane helix</keyword>
<dbReference type="RefSeq" id="WP_162664391.1">
    <property type="nucleotide sequence ID" value="NZ_CP048020.1"/>
</dbReference>
<reference evidence="4 5" key="1">
    <citation type="submission" date="2020-01" db="EMBL/GenBank/DDBJ databases">
        <title>Complete genome sequence of a human oral phylogroup 1 Treponema sp. strain ATCC 700766, originally isolated from periodontitis dental plaque.</title>
        <authorList>
            <person name="Chan Y."/>
            <person name="Huo Y.-B."/>
            <person name="Yu X.-L."/>
            <person name="Zeng H."/>
            <person name="Leung W.-K."/>
            <person name="Watt R.M."/>
        </authorList>
    </citation>
    <scope>NUCLEOTIDE SEQUENCE [LARGE SCALE GENOMIC DNA]</scope>
    <source>
        <strain evidence="4 5">OMZ 804</strain>
    </source>
</reference>
<evidence type="ECO:0000313" key="5">
    <source>
        <dbReference type="Proteomes" id="UP000464374"/>
    </source>
</evidence>
<protein>
    <submittedName>
        <fullName evidence="4">Glycosyltransferase</fullName>
    </submittedName>
</protein>
<dbReference type="Pfam" id="PF03808">
    <property type="entry name" value="Glyco_tran_WecG"/>
    <property type="match status" value="1"/>
</dbReference>
<proteinExistence type="predicted"/>
<dbReference type="EMBL" id="CP048020">
    <property type="protein sequence ID" value="QHX44094.1"/>
    <property type="molecule type" value="Genomic_DNA"/>
</dbReference>
<dbReference type="InterPro" id="IPR004629">
    <property type="entry name" value="WecG_TagA_CpsF"/>
</dbReference>
<dbReference type="PANTHER" id="PTHR34136">
    <property type="match status" value="1"/>
</dbReference>
<gene>
    <name evidence="4" type="ORF">GWP43_12275</name>
</gene>
<accession>A0A6P1Y3I3</accession>
<name>A0A6P1Y3I3_9SPIR</name>
<keyword evidence="3" id="KW-0812">Transmembrane</keyword>
<evidence type="ECO:0000313" key="4">
    <source>
        <dbReference type="EMBL" id="QHX44094.1"/>
    </source>
</evidence>
<dbReference type="Proteomes" id="UP000464374">
    <property type="component" value="Chromosome"/>
</dbReference>
<keyword evidence="1" id="KW-0328">Glycosyltransferase</keyword>
<evidence type="ECO:0000256" key="1">
    <source>
        <dbReference type="ARBA" id="ARBA00022676"/>
    </source>
</evidence>
<evidence type="ECO:0000256" key="3">
    <source>
        <dbReference type="SAM" id="Phobius"/>
    </source>
</evidence>
<dbReference type="PANTHER" id="PTHR34136:SF1">
    <property type="entry name" value="UDP-N-ACETYL-D-MANNOSAMINURONIC ACID TRANSFERASE"/>
    <property type="match status" value="1"/>
</dbReference>
<evidence type="ECO:0000256" key="2">
    <source>
        <dbReference type="ARBA" id="ARBA00022679"/>
    </source>
</evidence>
<dbReference type="AlphaFoldDB" id="A0A6P1Y3I3"/>
<keyword evidence="3" id="KW-0472">Membrane</keyword>
<organism evidence="4 5">
    <name type="scientific">Treponema vincentii</name>
    <dbReference type="NCBI Taxonomy" id="69710"/>
    <lineage>
        <taxon>Bacteria</taxon>
        <taxon>Pseudomonadati</taxon>
        <taxon>Spirochaetota</taxon>
        <taxon>Spirochaetia</taxon>
        <taxon>Spirochaetales</taxon>
        <taxon>Treponemataceae</taxon>
        <taxon>Treponema</taxon>
    </lineage>
</organism>